<protein>
    <recommendedName>
        <fullName evidence="3">Protein CR006 P-loop domain-containing protein</fullName>
    </recommendedName>
</protein>
<keyword evidence="2" id="KW-1185">Reference proteome</keyword>
<accession>A0A3P7P1X9</accession>
<dbReference type="Proteomes" id="UP000279029">
    <property type="component" value="Chromosome"/>
</dbReference>
<sequence>MLKGKFNNCYGLKSFELEMINFTYNNKALIYSPNGVMKTSFAKSLDDIQNGIIPEDRIFTKVPKFELEYKGRKCNTEDSTEVLKAMGLYVIHSFNESLEAKESISTLLVDRLLKKEYEDIIGSLEGEVKIFINALNSKSQVSKNNVKDVLFTDFKLTKDQEWLDLFKKITEKYPSFETTEDLRGLDYNTIFNAKAIKILENPKFKRSIERYIEILDDLIKQSTFLTKGFDDYKADQLGKSFGKYDLFAAKHIIKLNDGTEIQSSSEWEIKYKEEMSRVEKAPELKKVYSEISKMLNGSEESRSLKEILKSNKQLIRYLDDLDDLKIKLWLNYIAESRGVYDNLQLRFESAEKRIGEIFDEANKRRDVWVKIVEDFNARFNVPFKIRIKNQAHVLLKSEAPNIVFDYERGADKVEKAHKELMSVLSMGEKRALYLLQILFDIELKKSEVLTSGDSVLVVVDDIADSFDYKNKYAIIEYLKEISEAKNLDLLILTHNFDFYRTVASRLDIKRENTFIVQRDENDNLIMSKFGYTKDVFKRMVVEKLKNGKINTDTQKTKWLIAGIPFFRNIADYMGKDDVYAELTNLLHLKTKTDTITINDLWSEYQKVIALEPLVIPDASKTVMKLLSDLSAQISSVQAEEACLENKIILSIAVRIEAEKFMLKKYNESKMTPLQSDSNQTREWFEGIKARLLPEEHKILEQVNMVTPENIHINAFMYEPIIDLSDWHLKKIYSDIKLLNA</sequence>
<dbReference type="OrthoDB" id="4770574at2"/>
<reference evidence="1 2" key="1">
    <citation type="submission" date="2018-09" db="EMBL/GenBank/DDBJ databases">
        <authorList>
            <person name="Postec A."/>
        </authorList>
    </citation>
    <scope>NUCLEOTIDE SEQUENCE [LARGE SCALE GENOMIC DNA]</scope>
    <source>
        <strain evidence="1">70B-A</strain>
    </source>
</reference>
<proteinExistence type="predicted"/>
<name>A0A3P7P1X9_9FIRM</name>
<dbReference type="EMBL" id="LR130778">
    <property type="protein sequence ID" value="VDN49115.1"/>
    <property type="molecule type" value="Genomic_DNA"/>
</dbReference>
<dbReference type="Gene3D" id="3.40.50.300">
    <property type="entry name" value="P-loop containing nucleotide triphosphate hydrolases"/>
    <property type="match status" value="1"/>
</dbReference>
<evidence type="ECO:0000313" key="2">
    <source>
        <dbReference type="Proteomes" id="UP000279029"/>
    </source>
</evidence>
<dbReference type="InterPro" id="IPR027417">
    <property type="entry name" value="P-loop_NTPase"/>
</dbReference>
<organism evidence="1 2">
    <name type="scientific">Petrocella atlantisensis</name>
    <dbReference type="NCBI Taxonomy" id="2173034"/>
    <lineage>
        <taxon>Bacteria</taxon>
        <taxon>Bacillati</taxon>
        <taxon>Bacillota</taxon>
        <taxon>Clostridia</taxon>
        <taxon>Lachnospirales</taxon>
        <taxon>Vallitaleaceae</taxon>
        <taxon>Petrocella</taxon>
    </lineage>
</organism>
<dbReference type="SUPFAM" id="SSF52540">
    <property type="entry name" value="P-loop containing nucleoside triphosphate hydrolases"/>
    <property type="match status" value="1"/>
</dbReference>
<evidence type="ECO:0008006" key="3">
    <source>
        <dbReference type="Google" id="ProtNLM"/>
    </source>
</evidence>
<evidence type="ECO:0000313" key="1">
    <source>
        <dbReference type="EMBL" id="VDN49115.1"/>
    </source>
</evidence>
<dbReference type="KEGG" id="cbar:PATL70BA_3192"/>
<gene>
    <name evidence="1" type="ORF">PATL70BA_3192</name>
</gene>
<dbReference type="AlphaFoldDB" id="A0A3P7P1X9"/>